<evidence type="ECO:0000313" key="5">
    <source>
        <dbReference type="Proteomes" id="UP000631694"/>
    </source>
</evidence>
<feature type="domain" description="DNA mimic protein DMP19 C-terminal" evidence="3">
    <location>
        <begin position="126"/>
        <end position="225"/>
    </location>
</feature>
<evidence type="ECO:0000256" key="1">
    <source>
        <dbReference type="SAM" id="MobiDB-lite"/>
    </source>
</evidence>
<dbReference type="AlphaFoldDB" id="A0A931HZN3"/>
<dbReference type="Gene3D" id="1.20.1420.60">
    <property type="match status" value="1"/>
</dbReference>
<feature type="signal peptide" evidence="2">
    <location>
        <begin position="1"/>
        <end position="17"/>
    </location>
</feature>
<evidence type="ECO:0000259" key="3">
    <source>
        <dbReference type="Pfam" id="PF14300"/>
    </source>
</evidence>
<comment type="caution">
    <text evidence="4">The sequence shown here is derived from an EMBL/GenBank/DDBJ whole genome shotgun (WGS) entry which is preliminary data.</text>
</comment>
<evidence type="ECO:0000256" key="2">
    <source>
        <dbReference type="SAM" id="SignalP"/>
    </source>
</evidence>
<dbReference type="Proteomes" id="UP000631694">
    <property type="component" value="Unassembled WGS sequence"/>
</dbReference>
<keyword evidence="5" id="KW-1185">Reference proteome</keyword>
<name>A0A931HZN3_9HYPH</name>
<proteinExistence type="predicted"/>
<feature type="chain" id="PRO_5037574241" evidence="2">
    <location>
        <begin position="18"/>
        <end position="365"/>
    </location>
</feature>
<gene>
    <name evidence="4" type="ORF">I5731_00410</name>
</gene>
<feature type="compositionally biased region" description="Basic and acidic residues" evidence="1">
    <location>
        <begin position="33"/>
        <end position="48"/>
    </location>
</feature>
<reference evidence="4" key="1">
    <citation type="submission" date="2020-12" db="EMBL/GenBank/DDBJ databases">
        <title>Methylobrevis albus sp. nov., isolated from fresh water lack sediment.</title>
        <authorList>
            <person name="Zou Q."/>
        </authorList>
    </citation>
    <scope>NUCLEOTIDE SEQUENCE</scope>
    <source>
        <strain evidence="4">L22</strain>
    </source>
</reference>
<keyword evidence="2" id="KW-0732">Signal</keyword>
<dbReference type="RefSeq" id="WP_197309377.1">
    <property type="nucleotide sequence ID" value="NZ_JADZLT010000036.1"/>
</dbReference>
<dbReference type="Pfam" id="PF14300">
    <property type="entry name" value="DMP19"/>
    <property type="match status" value="1"/>
</dbReference>
<sequence>MLRLFKGLLTRPAPALAAVGAVPETRLQAVMERATRRGAEVTPRRGDDVPIGAPRTAVPPVSGRSGGGEPPRAPPNRGGGGHGRVPPVPKIYLSEPAIRSSDAYAVVGQVIEVVNFLCFRHGYMMDEIPAEYAMVYSADFYYQQVLNGGHGQFTHNAAGHENTWRFARAGLAAMGAADYLAAFDELCAILARDPARAEAIRKGAGFGTIDPAIEALDTRFFELHRTAPLTGIMTPWLVARPEVEVLPAEAFARRLDELAADPALAARREAQQAAALAERMKDASFRLGHALAKKAGRTFQHWSHALKDIELGGRTWPDVLVHVSEEAIGYVVSPGNGVYELYDARSRERIAVWSILENGTGTGGA</sequence>
<protein>
    <submittedName>
        <fullName evidence="4">DUF4375 domain-containing protein</fullName>
    </submittedName>
</protein>
<accession>A0A931HZN3</accession>
<dbReference type="EMBL" id="JADZLT010000036">
    <property type="protein sequence ID" value="MBH0236271.1"/>
    <property type="molecule type" value="Genomic_DNA"/>
</dbReference>
<evidence type="ECO:0000313" key="4">
    <source>
        <dbReference type="EMBL" id="MBH0236271.1"/>
    </source>
</evidence>
<dbReference type="InterPro" id="IPR025402">
    <property type="entry name" value="DMP19_C"/>
</dbReference>
<organism evidence="4 5">
    <name type="scientific">Methylobrevis albus</name>
    <dbReference type="NCBI Taxonomy" id="2793297"/>
    <lineage>
        <taxon>Bacteria</taxon>
        <taxon>Pseudomonadati</taxon>
        <taxon>Pseudomonadota</taxon>
        <taxon>Alphaproteobacteria</taxon>
        <taxon>Hyphomicrobiales</taxon>
        <taxon>Pleomorphomonadaceae</taxon>
        <taxon>Methylobrevis</taxon>
    </lineage>
</organism>
<feature type="region of interest" description="Disordered" evidence="1">
    <location>
        <begin position="33"/>
        <end position="86"/>
    </location>
</feature>